<feature type="compositionally biased region" description="Polar residues" evidence="1">
    <location>
        <begin position="558"/>
        <end position="573"/>
    </location>
</feature>
<feature type="compositionally biased region" description="Low complexity" evidence="1">
    <location>
        <begin position="144"/>
        <end position="153"/>
    </location>
</feature>
<evidence type="ECO:0008006" key="5">
    <source>
        <dbReference type="Google" id="ProtNLM"/>
    </source>
</evidence>
<keyword evidence="2" id="KW-1133">Transmembrane helix</keyword>
<dbReference type="GeneID" id="37024025"/>
<feature type="compositionally biased region" description="Basic residues" evidence="1">
    <location>
        <begin position="127"/>
        <end position="141"/>
    </location>
</feature>
<reference evidence="3 4" key="1">
    <citation type="journal article" date="2018" name="Mol. Biol. Evol.">
        <title>Broad Genomic Sampling Reveals a Smut Pathogenic Ancestry of the Fungal Clade Ustilaginomycotina.</title>
        <authorList>
            <person name="Kijpornyongpan T."/>
            <person name="Mondo S.J."/>
            <person name="Barry K."/>
            <person name="Sandor L."/>
            <person name="Lee J."/>
            <person name="Lipzen A."/>
            <person name="Pangilinan J."/>
            <person name="LaButti K."/>
            <person name="Hainaut M."/>
            <person name="Henrissat B."/>
            <person name="Grigoriev I.V."/>
            <person name="Spatafora J.W."/>
            <person name="Aime M.C."/>
        </authorList>
    </citation>
    <scope>NUCLEOTIDE SEQUENCE [LARGE SCALE GENOMIC DNA]</scope>
    <source>
        <strain evidence="3 4">MCA 3882</strain>
    </source>
</reference>
<evidence type="ECO:0000256" key="1">
    <source>
        <dbReference type="SAM" id="MobiDB-lite"/>
    </source>
</evidence>
<feature type="region of interest" description="Disordered" evidence="1">
    <location>
        <begin position="1"/>
        <end position="48"/>
    </location>
</feature>
<proteinExistence type="predicted"/>
<feature type="compositionally biased region" description="Basic and acidic residues" evidence="1">
    <location>
        <begin position="29"/>
        <end position="48"/>
    </location>
</feature>
<dbReference type="SUPFAM" id="SSF49764">
    <property type="entry name" value="HSP20-like chaperones"/>
    <property type="match status" value="1"/>
</dbReference>
<sequence>MTTIQRFTPQHSPSHPSSNASPTSSVSAEEERAEIHPPQEQEQEQIRPPKEFEIPNALRGWTAHQSHGQATVLFYVPRWVQAEALDVTIEEDYIVAGMRGHKPIVSARLAGRINSTTSAWQLERKSNGKRSRSRSRTRMRTRSSDQISSNSSSGKGWVKAGARPSRESGVATNTTSRPNSPVQSDTSSFEMLARSIDTLASRPSMPSSEGIGSPRSLSQSMTLSDDSNARNSTAGGARSMESSISIEHSQTPSSSSKGDTFEDPTRDAKLVTLHLDKIDGGIWPCIVEGPVPTREAMAHPSTQPLARLVSVQSQGSLNAAISEAIRQQQSRSRENSFDSSDGNEPMVNESTLTVDTISSDDSTTVLGSGQTAQMEEDLYNMDPISLTLMGMQHARRSSSMPFGGASTRDESQAFECYRRAWREAEIPTAIEHLVHYYLPLNPAKKSTILASYRQRLTAALGGSTALARLYVSYAHLYMQSYEFDRPLLALPLTGMSNNPFGAHSVMHEGIQGDNEGIGPLQYLLEARNLDPALVISEDDWQEAKKLDEERSAHHSWSGAASPSARSDDTGSQPSSGKSRKTKRRKAGSRRDKLGGHHHHHHSTDQGIVFLVVSRAALLSVAVAGCMAVAGWYRRAATGAGA</sequence>
<keyword evidence="4" id="KW-1185">Reference proteome</keyword>
<evidence type="ECO:0000313" key="4">
    <source>
        <dbReference type="Proteomes" id="UP000245771"/>
    </source>
</evidence>
<feature type="transmembrane region" description="Helical" evidence="2">
    <location>
        <begin position="607"/>
        <end position="632"/>
    </location>
</feature>
<dbReference type="RefSeq" id="XP_025355309.1">
    <property type="nucleotide sequence ID" value="XM_025502244.1"/>
</dbReference>
<accession>A0A316VBH8</accession>
<dbReference type="EMBL" id="KZ819603">
    <property type="protein sequence ID" value="PWN35007.1"/>
    <property type="molecule type" value="Genomic_DNA"/>
</dbReference>
<feature type="compositionally biased region" description="Polar residues" evidence="1">
    <location>
        <begin position="1"/>
        <end position="11"/>
    </location>
</feature>
<dbReference type="Gene3D" id="2.60.40.790">
    <property type="match status" value="1"/>
</dbReference>
<protein>
    <recommendedName>
        <fullName evidence="5">CS domain-containing protein</fullName>
    </recommendedName>
</protein>
<dbReference type="InterPro" id="IPR008978">
    <property type="entry name" value="HSP20-like_chaperone"/>
</dbReference>
<feature type="compositionally biased region" description="Polar residues" evidence="1">
    <location>
        <begin position="215"/>
        <end position="258"/>
    </location>
</feature>
<keyword evidence="2" id="KW-0472">Membrane</keyword>
<feature type="compositionally biased region" description="Polar residues" evidence="1">
    <location>
        <begin position="170"/>
        <end position="189"/>
    </location>
</feature>
<organism evidence="3 4">
    <name type="scientific">Meira miltonrushii</name>
    <dbReference type="NCBI Taxonomy" id="1280837"/>
    <lineage>
        <taxon>Eukaryota</taxon>
        <taxon>Fungi</taxon>
        <taxon>Dikarya</taxon>
        <taxon>Basidiomycota</taxon>
        <taxon>Ustilaginomycotina</taxon>
        <taxon>Exobasidiomycetes</taxon>
        <taxon>Exobasidiales</taxon>
        <taxon>Brachybasidiaceae</taxon>
        <taxon>Meira</taxon>
    </lineage>
</organism>
<dbReference type="AlphaFoldDB" id="A0A316VBH8"/>
<feature type="region of interest" description="Disordered" evidence="1">
    <location>
        <begin position="324"/>
        <end position="348"/>
    </location>
</feature>
<keyword evidence="2" id="KW-0812">Transmembrane</keyword>
<dbReference type="OrthoDB" id="25149at2759"/>
<dbReference type="STRING" id="1280837.A0A316VBH8"/>
<feature type="region of interest" description="Disordered" evidence="1">
    <location>
        <begin position="545"/>
        <end position="601"/>
    </location>
</feature>
<feature type="compositionally biased region" description="Low complexity" evidence="1">
    <location>
        <begin position="12"/>
        <end position="27"/>
    </location>
</feature>
<evidence type="ECO:0000256" key="2">
    <source>
        <dbReference type="SAM" id="Phobius"/>
    </source>
</evidence>
<feature type="compositionally biased region" description="Basic residues" evidence="1">
    <location>
        <begin position="577"/>
        <end position="587"/>
    </location>
</feature>
<evidence type="ECO:0000313" key="3">
    <source>
        <dbReference type="EMBL" id="PWN35007.1"/>
    </source>
</evidence>
<gene>
    <name evidence="3" type="ORF">FA14DRAFT_36640</name>
</gene>
<name>A0A316VBH8_9BASI</name>
<dbReference type="InParanoid" id="A0A316VBH8"/>
<dbReference type="Proteomes" id="UP000245771">
    <property type="component" value="Unassembled WGS sequence"/>
</dbReference>
<feature type="region of interest" description="Disordered" evidence="1">
    <location>
        <begin position="121"/>
        <end position="263"/>
    </location>
</feature>